<sequence>MACLALSLQPVNGPDVLLQTREWFPPARAALATYSFRVTRLAYASNKHDPLDGFGPGLGDEALAASSGQVVVGKESKFRVVYRLVNQVYVLGITSADLDDDTNVFECAGTVNQAVSVLVAACRGVDVTADKISRKYTEVYMALDVVLHGVSAARLSTILATFHGDSVNNMITSATEIENRARGADSWNQVKAHSLDRLSNIEVLSKITFELPEETIAAGDDAAAATYGTPQQSSGTGTPQTDKSSSTEVEDPFAASDAIVNPETDLAGKFQKTKDGPTDVIADLSDLTVPTLPPGGNSAESVTVAVEGFEGDYGGVSFEDESGGFGTAFEGLNGAFGGGLDASEFGATTTQGKDKDLGGLGLLAGVSAQPGAAGQPVPSTTVDPKVAAELSGVDPTAGAAVQKPPEITVPVLWLTEEINAEFEGLSLICVGLQGTLQMRTPPPRSRNDKEMEFSFSLSQASNIKRAVLRGAVTSSVGKGIFHVRTKPVEQPMTILKYRLQPQYTPVPLRFRVLTQQTDVSLSVMVQYVVNPHLQGALKDVTFIVSLPFAPITLKSSPKAALDRTAKEVRWLIPSIEATSSPDWLRAQVPVDAKARSPLSNGNDANGHKEEPKIRVRVIFSCSGPTLSGLSISPMKEDSKDFIVGEHAFKTGQFLCS</sequence>
<dbReference type="CDD" id="cd09257">
    <property type="entry name" value="AP_muniscins_like_MHD"/>
    <property type="match status" value="1"/>
</dbReference>
<keyword evidence="4" id="KW-1185">Reference proteome</keyword>
<proteinExistence type="predicted"/>
<dbReference type="Proteomes" id="UP000822688">
    <property type="component" value="Chromosome 5"/>
</dbReference>
<dbReference type="PROSITE" id="PS51072">
    <property type="entry name" value="MHD"/>
    <property type="match status" value="1"/>
</dbReference>
<evidence type="ECO:0000313" key="4">
    <source>
        <dbReference type="Proteomes" id="UP000822688"/>
    </source>
</evidence>
<evidence type="ECO:0000259" key="2">
    <source>
        <dbReference type="PROSITE" id="PS51072"/>
    </source>
</evidence>
<dbReference type="SUPFAM" id="SSF49447">
    <property type="entry name" value="Second domain of Mu2 adaptin subunit (ap50) of ap2 adaptor"/>
    <property type="match status" value="1"/>
</dbReference>
<dbReference type="InterPro" id="IPR036168">
    <property type="entry name" value="AP2_Mu_C_sf"/>
</dbReference>
<protein>
    <recommendedName>
        <fullName evidence="2">MHD domain-containing protein</fullName>
    </recommendedName>
</protein>
<feature type="compositionally biased region" description="Polar residues" evidence="1">
    <location>
        <begin position="228"/>
        <end position="247"/>
    </location>
</feature>
<dbReference type="PANTHER" id="PTHR37769">
    <property type="entry name" value="OS08G0243900 PROTEIN"/>
    <property type="match status" value="1"/>
</dbReference>
<gene>
    <name evidence="3" type="ORF">KC19_5G106000</name>
</gene>
<reference evidence="3" key="1">
    <citation type="submission" date="2020-06" db="EMBL/GenBank/DDBJ databases">
        <title>WGS assembly of Ceratodon purpureus strain R40.</title>
        <authorList>
            <person name="Carey S.B."/>
            <person name="Jenkins J."/>
            <person name="Shu S."/>
            <person name="Lovell J.T."/>
            <person name="Sreedasyam A."/>
            <person name="Maumus F."/>
            <person name="Tiley G.P."/>
            <person name="Fernandez-Pozo N."/>
            <person name="Barry K."/>
            <person name="Chen C."/>
            <person name="Wang M."/>
            <person name="Lipzen A."/>
            <person name="Daum C."/>
            <person name="Saski C.A."/>
            <person name="Payton A.C."/>
            <person name="Mcbreen J.C."/>
            <person name="Conrad R.E."/>
            <person name="Kollar L.M."/>
            <person name="Olsson S."/>
            <person name="Huttunen S."/>
            <person name="Landis J.B."/>
            <person name="Wickett N.J."/>
            <person name="Johnson M.G."/>
            <person name="Rensing S.A."/>
            <person name="Grimwood J."/>
            <person name="Schmutz J."/>
            <person name="Mcdaniel S.F."/>
        </authorList>
    </citation>
    <scope>NUCLEOTIDE SEQUENCE</scope>
    <source>
        <strain evidence="3">R40</strain>
    </source>
</reference>
<feature type="region of interest" description="Disordered" evidence="1">
    <location>
        <begin position="226"/>
        <end position="272"/>
    </location>
</feature>
<comment type="caution">
    <text evidence="3">The sequence shown here is derived from an EMBL/GenBank/DDBJ whole genome shotgun (WGS) entry which is preliminary data.</text>
</comment>
<dbReference type="AlphaFoldDB" id="A0A8T0I015"/>
<organism evidence="3 4">
    <name type="scientific">Ceratodon purpureus</name>
    <name type="common">Fire moss</name>
    <name type="synonym">Dicranum purpureum</name>
    <dbReference type="NCBI Taxonomy" id="3225"/>
    <lineage>
        <taxon>Eukaryota</taxon>
        <taxon>Viridiplantae</taxon>
        <taxon>Streptophyta</taxon>
        <taxon>Embryophyta</taxon>
        <taxon>Bryophyta</taxon>
        <taxon>Bryophytina</taxon>
        <taxon>Bryopsida</taxon>
        <taxon>Dicranidae</taxon>
        <taxon>Pseudoditrichales</taxon>
        <taxon>Ditrichaceae</taxon>
        <taxon>Ceratodon</taxon>
    </lineage>
</organism>
<accession>A0A8T0I015</accession>
<evidence type="ECO:0000256" key="1">
    <source>
        <dbReference type="SAM" id="MobiDB-lite"/>
    </source>
</evidence>
<dbReference type="InterPro" id="IPR018808">
    <property type="entry name" value="Muniscin_C"/>
</dbReference>
<dbReference type="EMBL" id="CM026425">
    <property type="protein sequence ID" value="KAG0576764.1"/>
    <property type="molecule type" value="Genomic_DNA"/>
</dbReference>
<dbReference type="InterPro" id="IPR028565">
    <property type="entry name" value="MHD"/>
</dbReference>
<dbReference type="Pfam" id="PF10291">
    <property type="entry name" value="muHD"/>
    <property type="match status" value="1"/>
</dbReference>
<feature type="domain" description="MHD" evidence="2">
    <location>
        <begin position="404"/>
        <end position="656"/>
    </location>
</feature>
<evidence type="ECO:0000313" key="3">
    <source>
        <dbReference type="EMBL" id="KAG0576764.1"/>
    </source>
</evidence>
<name>A0A8T0I015_CERPU</name>
<dbReference type="PANTHER" id="PTHR37769:SF1">
    <property type="entry name" value="OS08G0243900 PROTEIN"/>
    <property type="match status" value="1"/>
</dbReference>